<evidence type="ECO:0000256" key="2">
    <source>
        <dbReference type="ARBA" id="ARBA00009105"/>
    </source>
</evidence>
<comment type="similarity">
    <text evidence="2">Belongs to the MNN1/MNT family.</text>
</comment>
<evidence type="ECO:0000256" key="6">
    <source>
        <dbReference type="ARBA" id="ARBA00022968"/>
    </source>
</evidence>
<dbReference type="PANTHER" id="PTHR31392:SF1">
    <property type="entry name" value="ALPHA-1,3-MANNOSYLTRANSFERASE MNN1-RELATED"/>
    <property type="match status" value="1"/>
</dbReference>
<feature type="compositionally biased region" description="Basic and acidic residues" evidence="10">
    <location>
        <begin position="542"/>
        <end position="646"/>
    </location>
</feature>
<evidence type="ECO:0000256" key="7">
    <source>
        <dbReference type="ARBA" id="ARBA00022989"/>
    </source>
</evidence>
<name>A0A9P4MCY3_9PEZI</name>
<accession>A0A9P4MCY3</accession>
<evidence type="ECO:0000256" key="1">
    <source>
        <dbReference type="ARBA" id="ARBA00004606"/>
    </source>
</evidence>
<dbReference type="AlphaFoldDB" id="A0A9P4MCY3"/>
<feature type="region of interest" description="Disordered" evidence="10">
    <location>
        <begin position="76"/>
        <end position="159"/>
    </location>
</feature>
<organism evidence="12 13">
    <name type="scientific">Myriangium duriaei CBS 260.36</name>
    <dbReference type="NCBI Taxonomy" id="1168546"/>
    <lineage>
        <taxon>Eukaryota</taxon>
        <taxon>Fungi</taxon>
        <taxon>Dikarya</taxon>
        <taxon>Ascomycota</taxon>
        <taxon>Pezizomycotina</taxon>
        <taxon>Dothideomycetes</taxon>
        <taxon>Dothideomycetidae</taxon>
        <taxon>Myriangiales</taxon>
        <taxon>Myriangiaceae</taxon>
        <taxon>Myriangium</taxon>
    </lineage>
</organism>
<dbReference type="GO" id="GO:0006493">
    <property type="term" value="P:protein O-linked glycosylation"/>
    <property type="evidence" value="ECO:0007669"/>
    <property type="project" value="TreeGrafter"/>
</dbReference>
<comment type="subcellular location">
    <subcellularLocation>
        <location evidence="1">Membrane</location>
        <topology evidence="1">Single-pass type II membrane protein</topology>
    </subcellularLocation>
</comment>
<feature type="transmembrane region" description="Helical" evidence="11">
    <location>
        <begin position="29"/>
        <end position="50"/>
    </location>
</feature>
<keyword evidence="7 11" id="KW-1133">Transmembrane helix</keyword>
<evidence type="ECO:0000256" key="3">
    <source>
        <dbReference type="ARBA" id="ARBA00022676"/>
    </source>
</evidence>
<dbReference type="SUPFAM" id="SSF53448">
    <property type="entry name" value="Nucleotide-diphospho-sugar transferases"/>
    <property type="match status" value="1"/>
</dbReference>
<keyword evidence="4" id="KW-0808">Transferase</keyword>
<dbReference type="GO" id="GO:0000033">
    <property type="term" value="F:alpha-1,3-mannosyltransferase activity"/>
    <property type="evidence" value="ECO:0007669"/>
    <property type="project" value="TreeGrafter"/>
</dbReference>
<keyword evidence="13" id="KW-1185">Reference proteome</keyword>
<feature type="region of interest" description="Disordered" evidence="10">
    <location>
        <begin position="536"/>
        <end position="715"/>
    </location>
</feature>
<feature type="compositionally biased region" description="Acidic residues" evidence="10">
    <location>
        <begin position="647"/>
        <end position="657"/>
    </location>
</feature>
<dbReference type="PANTHER" id="PTHR31392">
    <property type="entry name" value="ALPHA-1,3-MANNOSYLTRANSFERASE MNN1-RELATED"/>
    <property type="match status" value="1"/>
</dbReference>
<reference evidence="12" key="1">
    <citation type="journal article" date="2020" name="Stud. Mycol.">
        <title>101 Dothideomycetes genomes: a test case for predicting lifestyles and emergence of pathogens.</title>
        <authorList>
            <person name="Haridas S."/>
            <person name="Albert R."/>
            <person name="Binder M."/>
            <person name="Bloem J."/>
            <person name="Labutti K."/>
            <person name="Salamov A."/>
            <person name="Andreopoulos B."/>
            <person name="Baker S."/>
            <person name="Barry K."/>
            <person name="Bills G."/>
            <person name="Bluhm B."/>
            <person name="Cannon C."/>
            <person name="Castanera R."/>
            <person name="Culley D."/>
            <person name="Daum C."/>
            <person name="Ezra D."/>
            <person name="Gonzalez J."/>
            <person name="Henrissat B."/>
            <person name="Kuo A."/>
            <person name="Liang C."/>
            <person name="Lipzen A."/>
            <person name="Lutzoni F."/>
            <person name="Magnuson J."/>
            <person name="Mondo S."/>
            <person name="Nolan M."/>
            <person name="Ohm R."/>
            <person name="Pangilinan J."/>
            <person name="Park H.-J."/>
            <person name="Ramirez L."/>
            <person name="Alfaro M."/>
            <person name="Sun H."/>
            <person name="Tritt A."/>
            <person name="Yoshinaga Y."/>
            <person name="Zwiers L.-H."/>
            <person name="Turgeon B."/>
            <person name="Goodwin S."/>
            <person name="Spatafora J."/>
            <person name="Crous P."/>
            <person name="Grigoriev I."/>
        </authorList>
    </citation>
    <scope>NUCLEOTIDE SEQUENCE</scope>
    <source>
        <strain evidence="12">CBS 260.36</strain>
    </source>
</reference>
<evidence type="ECO:0000256" key="4">
    <source>
        <dbReference type="ARBA" id="ARBA00022679"/>
    </source>
</evidence>
<keyword evidence="9" id="KW-0325">Glycoprotein</keyword>
<evidence type="ECO:0000313" key="13">
    <source>
        <dbReference type="Proteomes" id="UP000799439"/>
    </source>
</evidence>
<evidence type="ECO:0000256" key="5">
    <source>
        <dbReference type="ARBA" id="ARBA00022692"/>
    </source>
</evidence>
<dbReference type="Pfam" id="PF11051">
    <property type="entry name" value="Mannosyl_trans3"/>
    <property type="match status" value="1"/>
</dbReference>
<dbReference type="GO" id="GO:0016020">
    <property type="term" value="C:membrane"/>
    <property type="evidence" value="ECO:0007669"/>
    <property type="project" value="UniProtKB-SubCell"/>
</dbReference>
<dbReference type="GO" id="GO:0005794">
    <property type="term" value="C:Golgi apparatus"/>
    <property type="evidence" value="ECO:0007669"/>
    <property type="project" value="TreeGrafter"/>
</dbReference>
<dbReference type="Proteomes" id="UP000799439">
    <property type="component" value="Unassembled WGS sequence"/>
</dbReference>
<protein>
    <submittedName>
        <fullName evidence="12">Glycosyltransferase family 71 protein</fullName>
    </submittedName>
</protein>
<feature type="compositionally biased region" description="Basic and acidic residues" evidence="10">
    <location>
        <begin position="139"/>
        <end position="159"/>
    </location>
</feature>
<keyword evidence="8 11" id="KW-0472">Membrane</keyword>
<sequence>MPKLESPPSSPSKRNDMFKYYARRRQPRWVRVLFAILIISFIYLLSINAIHPSSWAGEVSSGLKSKAGSLNAQQLGLNSHQKPKAPKVIAPDEEEQVPAPRKPKGKPKRPVEDEEEERNPRGHKSKGKTHSTLEELEDVDIKPSTDTEAGVEPKGEVDSHVDRGLKHIFDIAPDELHVRELLRPIENSGKERLRELGLRARAFRDLLEAWEDVHLVHTKTTTRVRDDIVNYLSKVKDLTAINAHKTRPEIIRSYENLRYFLTKLSGLLFPWTAPYFADHMTLHASIRHGGRGIVLSGGDGQVNYMVTSVRSIRKLGCNLPIEVMYLGDEDLGDDSRGELEALPGVITRDMKQMVRDDGWDLRGWAGKPFAMLLSSFREVIFIDADAMFFVSPETLFEDPGYEETGSLFFRDRLMFPESKRKWLQQILPKPMSRNVRTSRFWTGESGHMQESGVVVVDKWRHFMALLFVTRMNGPDRDGDKDKGIIGTYDMVYGDKETFWLGWELVGDHDYVFHPGEAGNMGVASEDYEEARKHVLGPIQAAEEEKKKKEKAEEEQKKREEEKRKEEEKRREEQQKQENEEKRLAEIRKKNEEEDKKREEAEKKKQAEAKAKREEEQRQKDEAEAKKRAENSKADKDKGENKQKLNPDVEDDDDDGEELPVKKAEQENEKTNKEPAKKTEEEKEKADKEPALRKRGLVEDEAPVKRKAKRALTDEEEAVALKDKDSTQARLDTTSESNVNYTICAPQLLHLDREGRPLWFNGWILDNKFDQDHPRLSTFESFMKERKEGKKEADWRLEENNLCCLQSDKIYSFTQAEKQALNNIVAIAKDVGALKQKK</sequence>
<dbReference type="InterPro" id="IPR029044">
    <property type="entry name" value="Nucleotide-diphossugar_trans"/>
</dbReference>
<comment type="caution">
    <text evidence="12">The sequence shown here is derived from an EMBL/GenBank/DDBJ whole genome shotgun (WGS) entry which is preliminary data.</text>
</comment>
<evidence type="ECO:0000256" key="9">
    <source>
        <dbReference type="ARBA" id="ARBA00023180"/>
    </source>
</evidence>
<evidence type="ECO:0000256" key="8">
    <source>
        <dbReference type="ARBA" id="ARBA00023136"/>
    </source>
</evidence>
<evidence type="ECO:0000256" key="11">
    <source>
        <dbReference type="SAM" id="Phobius"/>
    </source>
</evidence>
<dbReference type="EMBL" id="ML996092">
    <property type="protein sequence ID" value="KAF2148663.1"/>
    <property type="molecule type" value="Genomic_DNA"/>
</dbReference>
<evidence type="ECO:0000313" key="12">
    <source>
        <dbReference type="EMBL" id="KAF2148663.1"/>
    </source>
</evidence>
<dbReference type="InterPro" id="IPR022751">
    <property type="entry name" value="Alpha_mannosyltransferase"/>
</dbReference>
<dbReference type="OrthoDB" id="430354at2759"/>
<keyword evidence="5 11" id="KW-0812">Transmembrane</keyword>
<evidence type="ECO:0000256" key="10">
    <source>
        <dbReference type="SAM" id="MobiDB-lite"/>
    </source>
</evidence>
<keyword evidence="6" id="KW-0735">Signal-anchor</keyword>
<gene>
    <name evidence="12" type="ORF">K461DRAFT_297177</name>
</gene>
<feature type="compositionally biased region" description="Basic and acidic residues" evidence="10">
    <location>
        <begin position="658"/>
        <end position="703"/>
    </location>
</feature>
<keyword evidence="3" id="KW-0328">Glycosyltransferase</keyword>
<proteinExistence type="inferred from homology"/>